<feature type="transmembrane region" description="Helical" evidence="1">
    <location>
        <begin position="36"/>
        <end position="54"/>
    </location>
</feature>
<dbReference type="InterPro" id="IPR000462">
    <property type="entry name" value="CDP-OH_P_trans"/>
</dbReference>
<evidence type="ECO:0000256" key="1">
    <source>
        <dbReference type="SAM" id="Phobius"/>
    </source>
</evidence>
<dbReference type="AlphaFoldDB" id="A0A419DAM4"/>
<accession>A0A419DAM4</accession>
<dbReference type="EMBL" id="QZJW01000054">
    <property type="protein sequence ID" value="RJO60143.1"/>
    <property type="molecule type" value="Genomic_DNA"/>
</dbReference>
<proteinExistence type="predicted"/>
<dbReference type="GO" id="GO:0016020">
    <property type="term" value="C:membrane"/>
    <property type="evidence" value="ECO:0007669"/>
    <property type="project" value="InterPro"/>
</dbReference>
<feature type="transmembrane region" description="Helical" evidence="1">
    <location>
        <begin position="250"/>
        <end position="267"/>
    </location>
</feature>
<dbReference type="InterPro" id="IPR043130">
    <property type="entry name" value="CDP-OH_PTrfase_TM_dom"/>
</dbReference>
<evidence type="ECO:0000313" key="2">
    <source>
        <dbReference type="EMBL" id="RJO60143.1"/>
    </source>
</evidence>
<evidence type="ECO:0000313" key="3">
    <source>
        <dbReference type="Proteomes" id="UP000285655"/>
    </source>
</evidence>
<dbReference type="GO" id="GO:0016780">
    <property type="term" value="F:phosphotransferase activity, for other substituted phosphate groups"/>
    <property type="evidence" value="ECO:0007669"/>
    <property type="project" value="InterPro"/>
</dbReference>
<dbReference type="GO" id="GO:0008654">
    <property type="term" value="P:phospholipid biosynthetic process"/>
    <property type="evidence" value="ECO:0007669"/>
    <property type="project" value="InterPro"/>
</dbReference>
<feature type="transmembrane region" description="Helical" evidence="1">
    <location>
        <begin position="115"/>
        <end position="135"/>
    </location>
</feature>
<keyword evidence="2" id="KW-0808">Transferase</keyword>
<feature type="transmembrane region" description="Helical" evidence="1">
    <location>
        <begin position="155"/>
        <end position="176"/>
    </location>
</feature>
<name>A0A419DAM4_9BACT</name>
<dbReference type="Proteomes" id="UP000285655">
    <property type="component" value="Unassembled WGS sequence"/>
</dbReference>
<keyword evidence="1" id="KW-1133">Transmembrane helix</keyword>
<comment type="caution">
    <text evidence="2">The sequence shown here is derived from an EMBL/GenBank/DDBJ whole genome shotgun (WGS) entry which is preliminary data.</text>
</comment>
<keyword evidence="1" id="KW-0472">Membrane</keyword>
<keyword evidence="1" id="KW-0812">Transmembrane</keyword>
<reference evidence="2 3" key="1">
    <citation type="journal article" date="2017" name="ISME J.">
        <title>Energy and carbon metabolisms in a deep terrestrial subsurface fluid microbial community.</title>
        <authorList>
            <person name="Momper L."/>
            <person name="Jungbluth S.P."/>
            <person name="Lee M.D."/>
            <person name="Amend J.P."/>
        </authorList>
    </citation>
    <scope>NUCLEOTIDE SEQUENCE [LARGE SCALE GENOMIC DNA]</scope>
    <source>
        <strain evidence="2">SURF_29</strain>
    </source>
</reference>
<protein>
    <submittedName>
        <fullName evidence="2">CDP-alcohol phosphatidyltransferase family protein</fullName>
    </submittedName>
</protein>
<dbReference type="Pfam" id="PF01066">
    <property type="entry name" value="CDP-OH_P_transf"/>
    <property type="match status" value="1"/>
</dbReference>
<gene>
    <name evidence="2" type="ORF">C4544_06165</name>
</gene>
<sequence length="273" mass="30883">MMALNKISDHKPTLSQIRDAHDWKREYEKYLPVSRFLFRPAGFVATWVCIRSGLTSEAVSWLSGLVALGGFLCLLSASVELLPIGIGLLLLFNLFDCVDGSIARVMKTENPYGRFLDALMSWTDMGFWAVVGIMIYQHPQLAFWQNPFGKGTVVWLAAGALASFFYIYAAYVEYIFDSLLREYWNKLSGIPKSEAHENNVAATGGFFTKIIRIALHNLRVRETQYLLLIIAYLAESVDLLLGFFLLFNTLHALSLIFIYSIRGRVVYGSKKHS</sequence>
<feature type="transmembrane region" description="Helical" evidence="1">
    <location>
        <begin position="66"/>
        <end position="95"/>
    </location>
</feature>
<organism evidence="2 3">
    <name type="scientific">candidate division WS5 bacterium</name>
    <dbReference type="NCBI Taxonomy" id="2093353"/>
    <lineage>
        <taxon>Bacteria</taxon>
        <taxon>candidate division WS5</taxon>
    </lineage>
</organism>
<dbReference type="Gene3D" id="1.20.120.1760">
    <property type="match status" value="1"/>
</dbReference>